<dbReference type="Proteomes" id="UP000689195">
    <property type="component" value="Unassembled WGS sequence"/>
</dbReference>
<dbReference type="AlphaFoldDB" id="A0A8S1U9C8"/>
<sequence length="197" mass="23630">MELSKQNNEIDKNLQGHTVLFQCLFYINYFKSIRPQNQMLEINGLSCMDQFITLLLTYKQCKIYTISGNDDKSIKVWQVGFNKNISAYKHSLDQYDIYVMPLSLNQSETQLVSCAYNKYEIIILERREWDKFEFKNFVRMDEIYYTNKVISHFIYTQSIQEEGLKINIKENQFNWIASMKKLINSMYLNLKKEKDIQ</sequence>
<comment type="caution">
    <text evidence="1">The sequence shown here is derived from an EMBL/GenBank/DDBJ whole genome shotgun (WGS) entry which is preliminary data.</text>
</comment>
<keyword evidence="2" id="KW-1185">Reference proteome</keyword>
<organism evidence="1 2">
    <name type="scientific">Paramecium pentaurelia</name>
    <dbReference type="NCBI Taxonomy" id="43138"/>
    <lineage>
        <taxon>Eukaryota</taxon>
        <taxon>Sar</taxon>
        <taxon>Alveolata</taxon>
        <taxon>Ciliophora</taxon>
        <taxon>Intramacronucleata</taxon>
        <taxon>Oligohymenophorea</taxon>
        <taxon>Peniculida</taxon>
        <taxon>Parameciidae</taxon>
        <taxon>Paramecium</taxon>
    </lineage>
</organism>
<dbReference type="EMBL" id="CAJJDO010000037">
    <property type="protein sequence ID" value="CAD8161771.1"/>
    <property type="molecule type" value="Genomic_DNA"/>
</dbReference>
<gene>
    <name evidence="1" type="ORF">PPENT_87.1.T0370013</name>
</gene>
<accession>A0A8S1U9C8</accession>
<name>A0A8S1U9C8_9CILI</name>
<protein>
    <submittedName>
        <fullName evidence="1">Uncharacterized protein</fullName>
    </submittedName>
</protein>
<reference evidence="1" key="1">
    <citation type="submission" date="2021-01" db="EMBL/GenBank/DDBJ databases">
        <authorList>
            <consortium name="Genoscope - CEA"/>
            <person name="William W."/>
        </authorList>
    </citation>
    <scope>NUCLEOTIDE SEQUENCE</scope>
</reference>
<proteinExistence type="predicted"/>
<evidence type="ECO:0000313" key="2">
    <source>
        <dbReference type="Proteomes" id="UP000689195"/>
    </source>
</evidence>
<dbReference type="OrthoDB" id="412867at2759"/>
<evidence type="ECO:0000313" key="1">
    <source>
        <dbReference type="EMBL" id="CAD8161771.1"/>
    </source>
</evidence>